<dbReference type="AlphaFoldDB" id="A0A9P9FW08"/>
<sequence length="93" mass="10423">MAYVKHNAVSQVKIKYIIFSAMAHFTRPLSTSQFSQYPTTLQNYSLLLSQYTMDKMAVLLESSTAELSLHLISVPSRYVLVLPKLDAPGSARN</sequence>
<gene>
    <name evidence="1" type="ORF">BKA55DRAFT_292647</name>
</gene>
<keyword evidence="2" id="KW-1185">Reference proteome</keyword>
<name>A0A9P9FW08_FUSRE</name>
<dbReference type="RefSeq" id="XP_046040744.1">
    <property type="nucleotide sequence ID" value="XM_046185549.1"/>
</dbReference>
<accession>A0A9P9FW08</accession>
<organism evidence="1 2">
    <name type="scientific">Fusarium redolens</name>
    <dbReference type="NCBI Taxonomy" id="48865"/>
    <lineage>
        <taxon>Eukaryota</taxon>
        <taxon>Fungi</taxon>
        <taxon>Dikarya</taxon>
        <taxon>Ascomycota</taxon>
        <taxon>Pezizomycotina</taxon>
        <taxon>Sordariomycetes</taxon>
        <taxon>Hypocreomycetidae</taxon>
        <taxon>Hypocreales</taxon>
        <taxon>Nectriaceae</taxon>
        <taxon>Fusarium</taxon>
        <taxon>Fusarium redolens species complex</taxon>
    </lineage>
</organism>
<dbReference type="Proteomes" id="UP000720189">
    <property type="component" value="Unassembled WGS sequence"/>
</dbReference>
<comment type="caution">
    <text evidence="1">The sequence shown here is derived from an EMBL/GenBank/DDBJ whole genome shotgun (WGS) entry which is preliminary data.</text>
</comment>
<reference evidence="1" key="1">
    <citation type="journal article" date="2021" name="Nat. Commun.">
        <title>Genetic determinants of endophytism in the Arabidopsis root mycobiome.</title>
        <authorList>
            <person name="Mesny F."/>
            <person name="Miyauchi S."/>
            <person name="Thiergart T."/>
            <person name="Pickel B."/>
            <person name="Atanasova L."/>
            <person name="Karlsson M."/>
            <person name="Huettel B."/>
            <person name="Barry K.W."/>
            <person name="Haridas S."/>
            <person name="Chen C."/>
            <person name="Bauer D."/>
            <person name="Andreopoulos W."/>
            <person name="Pangilinan J."/>
            <person name="LaButti K."/>
            <person name="Riley R."/>
            <person name="Lipzen A."/>
            <person name="Clum A."/>
            <person name="Drula E."/>
            <person name="Henrissat B."/>
            <person name="Kohler A."/>
            <person name="Grigoriev I.V."/>
            <person name="Martin F.M."/>
            <person name="Hacquard S."/>
        </authorList>
    </citation>
    <scope>NUCLEOTIDE SEQUENCE</scope>
    <source>
        <strain evidence="1">MPI-CAGE-AT-0023</strain>
    </source>
</reference>
<evidence type="ECO:0000313" key="2">
    <source>
        <dbReference type="Proteomes" id="UP000720189"/>
    </source>
</evidence>
<evidence type="ECO:0000313" key="1">
    <source>
        <dbReference type="EMBL" id="KAH7203090.1"/>
    </source>
</evidence>
<dbReference type="GeneID" id="70215503"/>
<dbReference type="EMBL" id="JAGMUX010000045">
    <property type="protein sequence ID" value="KAH7203090.1"/>
    <property type="molecule type" value="Genomic_DNA"/>
</dbReference>
<protein>
    <submittedName>
        <fullName evidence="1">Uncharacterized protein</fullName>
    </submittedName>
</protein>
<proteinExistence type="predicted"/>